<keyword evidence="2" id="KW-1185">Reference proteome</keyword>
<dbReference type="Proteomes" id="UP000079169">
    <property type="component" value="Unplaced"/>
</dbReference>
<dbReference type="STRING" id="121845.A0A3Q0JI32"/>
<sequence length="160" mass="18432">MHSLGEVENVGLQDFYDLLDQKCRQIFILLVKFLFEVDLFSLLPPSQPSFDLPFQRPESPVPVSRASLQFEPFPSERYRCAVRYLKRKRLQQLFAFLLSHLLVSLPCDPVGYLIELIDKLMSCRDEGGAPPLLYDIDHVDALFACMDPSGLGYISEEQYR</sequence>
<dbReference type="PROSITE" id="PS50222">
    <property type="entry name" value="EF_HAND_2"/>
    <property type="match status" value="1"/>
</dbReference>
<protein>
    <submittedName>
        <fullName evidence="3">Uncharacterized protein LOC103518908</fullName>
    </submittedName>
</protein>
<dbReference type="RefSeq" id="XP_026686375.1">
    <property type="nucleotide sequence ID" value="XM_026830574.1"/>
</dbReference>
<organism evidence="2 3">
    <name type="scientific">Diaphorina citri</name>
    <name type="common">Asian citrus psyllid</name>
    <dbReference type="NCBI Taxonomy" id="121845"/>
    <lineage>
        <taxon>Eukaryota</taxon>
        <taxon>Metazoa</taxon>
        <taxon>Ecdysozoa</taxon>
        <taxon>Arthropoda</taxon>
        <taxon>Hexapoda</taxon>
        <taxon>Insecta</taxon>
        <taxon>Pterygota</taxon>
        <taxon>Neoptera</taxon>
        <taxon>Paraneoptera</taxon>
        <taxon>Hemiptera</taxon>
        <taxon>Sternorrhyncha</taxon>
        <taxon>Psylloidea</taxon>
        <taxon>Psyllidae</taxon>
        <taxon>Diaphorininae</taxon>
        <taxon>Diaphorina</taxon>
    </lineage>
</organism>
<evidence type="ECO:0000259" key="1">
    <source>
        <dbReference type="PROSITE" id="PS50222"/>
    </source>
</evidence>
<dbReference type="AlphaFoldDB" id="A0A3Q0JI32"/>
<dbReference type="GO" id="GO:0005509">
    <property type="term" value="F:calcium ion binding"/>
    <property type="evidence" value="ECO:0007669"/>
    <property type="project" value="InterPro"/>
</dbReference>
<accession>A0A3Q0JI32</accession>
<dbReference type="PANTHER" id="PTHR21847:SF1">
    <property type="entry name" value="EF-HAND CALCIUM-BINDING DOMAIN-CONTAINING PROTEIN 10"/>
    <property type="match status" value="1"/>
</dbReference>
<feature type="domain" description="EF-hand" evidence="1">
    <location>
        <begin position="134"/>
        <end position="160"/>
    </location>
</feature>
<dbReference type="PANTHER" id="PTHR21847">
    <property type="entry name" value="EF-HAND CALCIUM-BINDING DOMAIN-CONTAINING PROTEIN 10"/>
    <property type="match status" value="1"/>
</dbReference>
<evidence type="ECO:0000313" key="3">
    <source>
        <dbReference type="RefSeq" id="XP_026686375.1"/>
    </source>
</evidence>
<dbReference type="KEGG" id="dci:103518908"/>
<dbReference type="InterPro" id="IPR039879">
    <property type="entry name" value="EFC10"/>
</dbReference>
<evidence type="ECO:0000313" key="2">
    <source>
        <dbReference type="Proteomes" id="UP000079169"/>
    </source>
</evidence>
<gene>
    <name evidence="3" type="primary">LOC103518908</name>
</gene>
<reference evidence="3" key="1">
    <citation type="submission" date="2025-08" db="UniProtKB">
        <authorList>
            <consortium name="RefSeq"/>
        </authorList>
    </citation>
    <scope>IDENTIFICATION</scope>
</reference>
<dbReference type="GeneID" id="103518908"/>
<name>A0A3Q0JI32_DIACI</name>
<proteinExistence type="predicted"/>
<dbReference type="PaxDb" id="121845-A0A3Q0JI32"/>
<dbReference type="InterPro" id="IPR002048">
    <property type="entry name" value="EF_hand_dom"/>
</dbReference>